<dbReference type="Pfam" id="PF12078">
    <property type="entry name" value="DUF3557"/>
    <property type="match status" value="1"/>
</dbReference>
<dbReference type="WBParaSite" id="Csp11.Scaffold564.g4039.t1">
    <property type="protein sequence ID" value="Csp11.Scaffold564.g4039.t1"/>
    <property type="gene ID" value="Csp11.Scaffold564.g4039"/>
</dbReference>
<reference evidence="2" key="1">
    <citation type="submission" date="2016-11" db="UniProtKB">
        <authorList>
            <consortium name="WormBaseParasite"/>
        </authorList>
    </citation>
    <scope>IDENTIFICATION</scope>
</reference>
<dbReference type="PANTHER" id="PTHR31379">
    <property type="entry name" value="F-BOX C PROTEIN-RELATED-RELATED"/>
    <property type="match status" value="1"/>
</dbReference>
<name>A0A1I7TAI9_9PELO</name>
<sequence>MSSTALNHDSLKMVLQYMDPNTRILLSSRIPSIRSAEKEAPLKIEHLEIRSHIIRINDTFYGCGIYRVEDKVPYLISGRSELNHKWTCGVDEFGIPDYITKAGGMLPGNNGLHERNLFGFDDLENIPTNEGRLEKLKGRLEIEKQRYNQLQGYHPEKEQVSDDKHDSFELYRFKSSHCDQADAIGLFNKEALDLLKNEDMVKKAVEYMSKRIKQMENELLPFENKTRNIRPKFEIHVNKMRGKSEPCIIIERVKYAGDLHKAEDYLRDFIFAERQQPVVVKTLSFGDKNCLRLMPTDMKIKLTELKLFKATQLKVELVKAITDISSSPLEKVTKLGENQKPIGTCFLFSIFNPKEDFANRVLKFVKNEYADATEEDKCVNIQMKNSALLKICHEKDEKPRTSIRMEVVSVERPHDLTNIKIEPISYVMC</sequence>
<dbReference type="Proteomes" id="UP000095282">
    <property type="component" value="Unplaced"/>
</dbReference>
<dbReference type="AlphaFoldDB" id="A0A1I7TAI9"/>
<organism evidence="1 2">
    <name type="scientific">Caenorhabditis tropicalis</name>
    <dbReference type="NCBI Taxonomy" id="1561998"/>
    <lineage>
        <taxon>Eukaryota</taxon>
        <taxon>Metazoa</taxon>
        <taxon>Ecdysozoa</taxon>
        <taxon>Nematoda</taxon>
        <taxon>Chromadorea</taxon>
        <taxon>Rhabditida</taxon>
        <taxon>Rhabditina</taxon>
        <taxon>Rhabditomorpha</taxon>
        <taxon>Rhabditoidea</taxon>
        <taxon>Rhabditidae</taxon>
        <taxon>Peloderinae</taxon>
        <taxon>Caenorhabditis</taxon>
    </lineage>
</organism>
<evidence type="ECO:0000313" key="2">
    <source>
        <dbReference type="WBParaSite" id="Csp11.Scaffold564.g4039.t1"/>
    </source>
</evidence>
<proteinExistence type="predicted"/>
<evidence type="ECO:0000313" key="1">
    <source>
        <dbReference type="Proteomes" id="UP000095282"/>
    </source>
</evidence>
<protein>
    <submittedName>
        <fullName evidence="2">Doublecortin domain-containing protein</fullName>
    </submittedName>
</protein>
<keyword evidence="1" id="KW-1185">Reference proteome</keyword>
<accession>A0A1I7TAI9</accession>
<dbReference type="eggNOG" id="ENOG502TJUD">
    <property type="taxonomic scope" value="Eukaryota"/>
</dbReference>
<dbReference type="PANTHER" id="PTHR31379:SF1">
    <property type="entry name" value="F-BOX C PROTEIN-RELATED"/>
    <property type="match status" value="1"/>
</dbReference>
<dbReference type="InterPro" id="IPR021942">
    <property type="entry name" value="DUF3557"/>
</dbReference>